<comment type="subcellular location">
    <subcellularLocation>
        <location evidence="6">Cytoplasm</location>
    </subcellularLocation>
</comment>
<accession>A0A9D1T0V2</accession>
<evidence type="ECO:0000256" key="3">
    <source>
        <dbReference type="ARBA" id="ARBA00022603"/>
    </source>
</evidence>
<keyword evidence="3 6" id="KW-0489">Methyltransferase</keyword>
<keyword evidence="7" id="KW-0689">Ribosomal protein</keyword>
<dbReference type="GO" id="GO:0005737">
    <property type="term" value="C:cytoplasm"/>
    <property type="evidence" value="ECO:0007669"/>
    <property type="project" value="UniProtKB-SubCell"/>
</dbReference>
<proteinExistence type="inferred from homology"/>
<dbReference type="AlphaFoldDB" id="A0A9D1T0V2"/>
<dbReference type="Pfam" id="PF06325">
    <property type="entry name" value="PrmA"/>
    <property type="match status" value="1"/>
</dbReference>
<dbReference type="Proteomes" id="UP000886743">
    <property type="component" value="Unassembled WGS sequence"/>
</dbReference>
<feature type="binding site" evidence="6">
    <location>
        <position position="208"/>
    </location>
    <ligand>
        <name>S-adenosyl-L-methionine</name>
        <dbReference type="ChEBI" id="CHEBI:59789"/>
    </ligand>
</feature>
<comment type="catalytic activity">
    <reaction evidence="6">
        <text>L-lysyl-[protein] + 3 S-adenosyl-L-methionine = N(6),N(6),N(6)-trimethyl-L-lysyl-[protein] + 3 S-adenosyl-L-homocysteine + 3 H(+)</text>
        <dbReference type="Rhea" id="RHEA:54192"/>
        <dbReference type="Rhea" id="RHEA-COMP:9752"/>
        <dbReference type="Rhea" id="RHEA-COMP:13826"/>
        <dbReference type="ChEBI" id="CHEBI:15378"/>
        <dbReference type="ChEBI" id="CHEBI:29969"/>
        <dbReference type="ChEBI" id="CHEBI:57856"/>
        <dbReference type="ChEBI" id="CHEBI:59789"/>
        <dbReference type="ChEBI" id="CHEBI:61961"/>
    </reaction>
</comment>
<dbReference type="GO" id="GO:0005840">
    <property type="term" value="C:ribosome"/>
    <property type="evidence" value="ECO:0007669"/>
    <property type="project" value="UniProtKB-KW"/>
</dbReference>
<comment type="caution">
    <text evidence="7">The sequence shown here is derived from an EMBL/GenBank/DDBJ whole genome shotgun (WGS) entry which is preliminary data.</text>
</comment>
<dbReference type="NCBIfam" id="TIGR00406">
    <property type="entry name" value="prmA"/>
    <property type="match status" value="1"/>
</dbReference>
<keyword evidence="7" id="KW-0687">Ribonucleoprotein</keyword>
<evidence type="ECO:0000256" key="2">
    <source>
        <dbReference type="ARBA" id="ARBA00022490"/>
    </source>
</evidence>
<name>A0A9D1T0V2_9FIRM</name>
<keyword evidence="2 6" id="KW-0963">Cytoplasm</keyword>
<sequence>MDWIMAAIDTTTEGIEPVCGRLYALGITGTEIEDAADFNDFLENDTKYWDYIDESLLYKKTAPTRVKVYLTDDEHGRAQLSAIRQSMAELKALDEEGRFGTLDANLTNMKEQDWAENWKQYYKPLKVGDKILIKPEWEPLADDEGRTVFHINPGMSFGTGTHESTQLCIESLEKHIAAGDNVLDLGCGSGILSIIALLLGAKSALAVDIDPNAVKIAKENAARNGIGADAYTAIAADILSDEAARRQVSAQQYDVVLANIVADVIIALAPFAKAVTKPGGTFITSGIILARKDDVRAALEAAGFTIQSICDKREWCSVTAIN</sequence>
<dbReference type="HAMAP" id="MF_00735">
    <property type="entry name" value="Methyltr_PrmA"/>
    <property type="match status" value="1"/>
</dbReference>
<organism evidence="7 8">
    <name type="scientific">Candidatus Aphodoplasma excrementigallinarum</name>
    <dbReference type="NCBI Taxonomy" id="2840673"/>
    <lineage>
        <taxon>Bacteria</taxon>
        <taxon>Bacillati</taxon>
        <taxon>Bacillota</taxon>
        <taxon>Clostridia</taxon>
        <taxon>Eubacteriales</taxon>
        <taxon>Candidatus Aphodoplasma</taxon>
    </lineage>
</organism>
<dbReference type="GO" id="GO:0032259">
    <property type="term" value="P:methylation"/>
    <property type="evidence" value="ECO:0007669"/>
    <property type="project" value="UniProtKB-KW"/>
</dbReference>
<dbReference type="PANTHER" id="PTHR43648:SF1">
    <property type="entry name" value="ELECTRON TRANSFER FLAVOPROTEIN BETA SUBUNIT LYSINE METHYLTRANSFERASE"/>
    <property type="match status" value="1"/>
</dbReference>
<keyword evidence="4 6" id="KW-0808">Transferase</keyword>
<protein>
    <recommendedName>
        <fullName evidence="6">Ribosomal protein L11 methyltransferase</fullName>
        <shortName evidence="6">L11 Mtase</shortName>
        <ecNumber evidence="6">2.1.1.-</ecNumber>
    </recommendedName>
</protein>
<dbReference type="InterPro" id="IPR004498">
    <property type="entry name" value="Ribosomal_PrmA_MeTrfase"/>
</dbReference>
<evidence type="ECO:0000313" key="8">
    <source>
        <dbReference type="Proteomes" id="UP000886743"/>
    </source>
</evidence>
<feature type="binding site" evidence="6">
    <location>
        <position position="186"/>
    </location>
    <ligand>
        <name>S-adenosyl-L-methionine</name>
        <dbReference type="ChEBI" id="CHEBI:59789"/>
    </ligand>
</feature>
<dbReference type="PANTHER" id="PTHR43648">
    <property type="entry name" value="ELECTRON TRANSFER FLAVOPROTEIN BETA SUBUNIT LYSINE METHYLTRANSFERASE"/>
    <property type="match status" value="1"/>
</dbReference>
<feature type="binding site" evidence="6">
    <location>
        <position position="259"/>
    </location>
    <ligand>
        <name>S-adenosyl-L-methionine</name>
        <dbReference type="ChEBI" id="CHEBI:59789"/>
    </ligand>
</feature>
<dbReference type="PIRSF" id="PIRSF000401">
    <property type="entry name" value="RPL11_MTase"/>
    <property type="match status" value="1"/>
</dbReference>
<evidence type="ECO:0000256" key="6">
    <source>
        <dbReference type="HAMAP-Rule" id="MF_00735"/>
    </source>
</evidence>
<reference evidence="7" key="1">
    <citation type="submission" date="2020-10" db="EMBL/GenBank/DDBJ databases">
        <authorList>
            <person name="Gilroy R."/>
        </authorList>
    </citation>
    <scope>NUCLEOTIDE SEQUENCE</scope>
    <source>
        <strain evidence="7">4920</strain>
    </source>
</reference>
<evidence type="ECO:0000256" key="5">
    <source>
        <dbReference type="ARBA" id="ARBA00022691"/>
    </source>
</evidence>
<dbReference type="Gene3D" id="3.40.50.150">
    <property type="entry name" value="Vaccinia Virus protein VP39"/>
    <property type="match status" value="1"/>
</dbReference>
<dbReference type="EMBL" id="DVOF01000167">
    <property type="protein sequence ID" value="HIV03071.1"/>
    <property type="molecule type" value="Genomic_DNA"/>
</dbReference>
<comment type="function">
    <text evidence="6">Methylates ribosomal protein L11.</text>
</comment>
<evidence type="ECO:0000256" key="4">
    <source>
        <dbReference type="ARBA" id="ARBA00022679"/>
    </source>
</evidence>
<keyword evidence="5 6" id="KW-0949">S-adenosyl-L-methionine</keyword>
<dbReference type="InterPro" id="IPR029063">
    <property type="entry name" value="SAM-dependent_MTases_sf"/>
</dbReference>
<dbReference type="InterPro" id="IPR050078">
    <property type="entry name" value="Ribosomal_L11_MeTrfase_PrmA"/>
</dbReference>
<gene>
    <name evidence="6 7" type="primary">prmA</name>
    <name evidence="7" type="ORF">IAC74_05800</name>
</gene>
<dbReference type="SUPFAM" id="SSF53335">
    <property type="entry name" value="S-adenosyl-L-methionine-dependent methyltransferases"/>
    <property type="match status" value="1"/>
</dbReference>
<dbReference type="EC" id="2.1.1.-" evidence="6"/>
<dbReference type="CDD" id="cd02440">
    <property type="entry name" value="AdoMet_MTases"/>
    <property type="match status" value="1"/>
</dbReference>
<dbReference type="GO" id="GO:0008276">
    <property type="term" value="F:protein methyltransferase activity"/>
    <property type="evidence" value="ECO:0007669"/>
    <property type="project" value="UniProtKB-UniRule"/>
</dbReference>
<evidence type="ECO:0000313" key="7">
    <source>
        <dbReference type="EMBL" id="HIV03071.1"/>
    </source>
</evidence>
<comment type="similarity">
    <text evidence="1 6">Belongs to the methyltransferase superfamily. PrmA family.</text>
</comment>
<feature type="binding site" evidence="6">
    <location>
        <position position="165"/>
    </location>
    <ligand>
        <name>S-adenosyl-L-methionine</name>
        <dbReference type="ChEBI" id="CHEBI:59789"/>
    </ligand>
</feature>
<reference evidence="7" key="2">
    <citation type="journal article" date="2021" name="PeerJ">
        <title>Extensive microbial diversity within the chicken gut microbiome revealed by metagenomics and culture.</title>
        <authorList>
            <person name="Gilroy R."/>
            <person name="Ravi A."/>
            <person name="Getino M."/>
            <person name="Pursley I."/>
            <person name="Horton D.L."/>
            <person name="Alikhan N.F."/>
            <person name="Baker D."/>
            <person name="Gharbi K."/>
            <person name="Hall N."/>
            <person name="Watson M."/>
            <person name="Adriaenssens E.M."/>
            <person name="Foster-Nyarko E."/>
            <person name="Jarju S."/>
            <person name="Secka A."/>
            <person name="Antonio M."/>
            <person name="Oren A."/>
            <person name="Chaudhuri R.R."/>
            <person name="La Ragione R."/>
            <person name="Hildebrand F."/>
            <person name="Pallen M.J."/>
        </authorList>
    </citation>
    <scope>NUCLEOTIDE SEQUENCE</scope>
    <source>
        <strain evidence="7">4920</strain>
    </source>
</reference>
<evidence type="ECO:0000256" key="1">
    <source>
        <dbReference type="ARBA" id="ARBA00009741"/>
    </source>
</evidence>